<comment type="function">
    <text evidence="1">Required for respiratory activity and maintenance and expression of the mitochondrial genome.</text>
</comment>
<reference evidence="6" key="1">
    <citation type="journal article" date="2019" name="G3 (Bethesda)">
        <title>Genome Assemblies of Two Rare Opportunistic Yeast Pathogens: Diutina rugosa (syn. Candida rugosa) and Trichomonascus ciferrii (syn. Candida ciferrii).</title>
        <authorList>
            <person name="Mixao V."/>
            <person name="Saus E."/>
            <person name="Hansen A.P."/>
            <person name="Lass-Florl C."/>
            <person name="Gabaldon T."/>
        </authorList>
    </citation>
    <scope>NUCLEOTIDE SEQUENCE</scope>
    <source>
        <strain evidence="6">CBS 4856</strain>
    </source>
</reference>
<sequence>MTKKAPRKSVLRGVIDILSDPVSRSPLASTFAKPKRPYVPENPETLVKPILLTHFQRWAKRAEKFQRPYIGKSKSVMEGLDRNIFAKILASPTRMDAPSRQILPSDLMFKYGLIRNDNNSEKLILSPLLSFSSSKSPPGAKTYIQASRSAVLGMENKWKSVLGLMATSQKVLSPHASLTPSNVGWRSDAYEFLNETCLTEVIRLFERIERSKPTTKNLYLLSWDMDAKTPIELTPQKNIIAKFNIHLLIGLENAKQLHPNHTSDPSIHITTFGEANANFLKLLWKLGFMN</sequence>
<keyword evidence="7" id="KW-1185">Reference proteome</keyword>
<comment type="subcellular location">
    <subcellularLocation>
        <location evidence="2">Mitochondrion</location>
    </subcellularLocation>
</comment>
<accession>A0A642UL40</accession>
<dbReference type="InterPro" id="IPR031415">
    <property type="entry name" value="Rrg8"/>
</dbReference>
<dbReference type="EMBL" id="SWFS01000566">
    <property type="protein sequence ID" value="KAA8897404.1"/>
    <property type="molecule type" value="Genomic_DNA"/>
</dbReference>
<comment type="caution">
    <text evidence="6">The sequence shown here is derived from an EMBL/GenBank/DDBJ whole genome shotgun (WGS) entry which is preliminary data.</text>
</comment>
<gene>
    <name evidence="6" type="ORF">TRICI_006748</name>
</gene>
<dbReference type="AlphaFoldDB" id="A0A642UL40"/>
<dbReference type="Pfam" id="PF17068">
    <property type="entry name" value="RRG8"/>
    <property type="match status" value="1"/>
</dbReference>
<dbReference type="Proteomes" id="UP000761534">
    <property type="component" value="Unassembled WGS sequence"/>
</dbReference>
<evidence type="ECO:0000256" key="1">
    <source>
        <dbReference type="ARBA" id="ARBA00003548"/>
    </source>
</evidence>
<dbReference type="VEuPathDB" id="FungiDB:TRICI_006748"/>
<name>A0A642UL40_9ASCO</name>
<evidence type="ECO:0000256" key="3">
    <source>
        <dbReference type="ARBA" id="ARBA00006716"/>
    </source>
</evidence>
<evidence type="ECO:0000256" key="4">
    <source>
        <dbReference type="ARBA" id="ARBA00013944"/>
    </source>
</evidence>
<keyword evidence="5" id="KW-0496">Mitochondrion</keyword>
<dbReference type="GO" id="GO:0005739">
    <property type="term" value="C:mitochondrion"/>
    <property type="evidence" value="ECO:0007669"/>
    <property type="project" value="UniProtKB-SubCell"/>
</dbReference>
<evidence type="ECO:0000256" key="2">
    <source>
        <dbReference type="ARBA" id="ARBA00004173"/>
    </source>
</evidence>
<organism evidence="6 7">
    <name type="scientific">Trichomonascus ciferrii</name>
    <dbReference type="NCBI Taxonomy" id="44093"/>
    <lineage>
        <taxon>Eukaryota</taxon>
        <taxon>Fungi</taxon>
        <taxon>Dikarya</taxon>
        <taxon>Ascomycota</taxon>
        <taxon>Saccharomycotina</taxon>
        <taxon>Dipodascomycetes</taxon>
        <taxon>Dipodascales</taxon>
        <taxon>Trichomonascaceae</taxon>
        <taxon>Trichomonascus</taxon>
        <taxon>Trichomonascus ciferrii complex</taxon>
    </lineage>
</organism>
<evidence type="ECO:0000313" key="7">
    <source>
        <dbReference type="Proteomes" id="UP000761534"/>
    </source>
</evidence>
<comment type="similarity">
    <text evidence="3">Belongs to the RRG8 family.</text>
</comment>
<evidence type="ECO:0000256" key="5">
    <source>
        <dbReference type="ARBA" id="ARBA00023128"/>
    </source>
</evidence>
<protein>
    <recommendedName>
        <fullName evidence="4">Required for respiratory growth protein 8, mitochondrial</fullName>
    </recommendedName>
</protein>
<proteinExistence type="inferred from homology"/>
<evidence type="ECO:0000313" key="6">
    <source>
        <dbReference type="EMBL" id="KAA8897404.1"/>
    </source>
</evidence>